<dbReference type="PANTHER" id="PTHR11618:SF13">
    <property type="entry name" value="TRANSCRIPTION INITIATION FACTOR IIB"/>
    <property type="match status" value="1"/>
</dbReference>
<evidence type="ECO:0000256" key="2">
    <source>
        <dbReference type="ARBA" id="ARBA00022737"/>
    </source>
</evidence>
<comment type="caution">
    <text evidence="7">The sequence shown here is derived from an EMBL/GenBank/DDBJ whole genome shotgun (WGS) entry which is preliminary data.</text>
</comment>
<keyword evidence="2" id="KW-0677">Repeat</keyword>
<dbReference type="Pfam" id="PF08271">
    <property type="entry name" value="Zn_Ribbon_TF"/>
    <property type="match status" value="1"/>
</dbReference>
<dbReference type="Gene3D" id="1.10.472.170">
    <property type="match status" value="1"/>
</dbReference>
<reference evidence="7" key="2">
    <citation type="journal article" date="2014" name="ISME J.">
        <title>Microbial stratification in low pH oxic and suboxic macroscopic growths along an acid mine drainage.</title>
        <authorList>
            <person name="Mendez-Garcia C."/>
            <person name="Mesa V."/>
            <person name="Sprenger R.R."/>
            <person name="Richter M."/>
            <person name="Diez M.S."/>
            <person name="Solano J."/>
            <person name="Bargiela R."/>
            <person name="Golyshina O.V."/>
            <person name="Manteca A."/>
            <person name="Ramos J.L."/>
            <person name="Gallego J.R."/>
            <person name="Llorente I."/>
            <person name="Martins Dos Santos V.A."/>
            <person name="Jensen O.N."/>
            <person name="Pelaez A.I."/>
            <person name="Sanchez J."/>
            <person name="Ferrer M."/>
        </authorList>
    </citation>
    <scope>NUCLEOTIDE SEQUENCE</scope>
</reference>
<keyword evidence="7" id="KW-0648">Protein biosynthesis</keyword>
<dbReference type="SUPFAM" id="SSF57783">
    <property type="entry name" value="Zinc beta-ribbon"/>
    <property type="match status" value="1"/>
</dbReference>
<dbReference type="InterPro" id="IPR000812">
    <property type="entry name" value="TFIIB"/>
</dbReference>
<dbReference type="Gene3D" id="1.10.472.10">
    <property type="entry name" value="Cyclin-like"/>
    <property type="match status" value="1"/>
</dbReference>
<evidence type="ECO:0000256" key="1">
    <source>
        <dbReference type="ARBA" id="ARBA00010857"/>
    </source>
</evidence>
<feature type="region of interest" description="Disordered" evidence="5">
    <location>
        <begin position="57"/>
        <end position="101"/>
    </location>
</feature>
<keyword evidence="7" id="KW-0396">Initiation factor</keyword>
<dbReference type="GO" id="GO:0003743">
    <property type="term" value="F:translation initiation factor activity"/>
    <property type="evidence" value="ECO:0007669"/>
    <property type="project" value="UniProtKB-KW"/>
</dbReference>
<dbReference type="PRINTS" id="PR00685">
    <property type="entry name" value="TIFACTORIIB"/>
</dbReference>
<dbReference type="GO" id="GO:0070897">
    <property type="term" value="P:transcription preinitiation complex assembly"/>
    <property type="evidence" value="ECO:0007669"/>
    <property type="project" value="InterPro"/>
</dbReference>
<gene>
    <name evidence="7" type="ORF">B1B_17103</name>
</gene>
<comment type="similarity">
    <text evidence="1">Belongs to the TFIIB family.</text>
</comment>
<evidence type="ECO:0000313" key="7">
    <source>
        <dbReference type="EMBL" id="EQD34671.1"/>
    </source>
</evidence>
<name>T0YGU0_9ZZZZ</name>
<dbReference type="InterPro" id="IPR013763">
    <property type="entry name" value="Cyclin-like_dom"/>
</dbReference>
<dbReference type="InterPro" id="IPR036915">
    <property type="entry name" value="Cyclin-like_sf"/>
</dbReference>
<dbReference type="SUPFAM" id="SSF47954">
    <property type="entry name" value="Cyclin-like"/>
    <property type="match status" value="2"/>
</dbReference>
<keyword evidence="4" id="KW-0804">Transcription</keyword>
<dbReference type="GO" id="GO:0017025">
    <property type="term" value="F:TBP-class protein binding"/>
    <property type="evidence" value="ECO:0007669"/>
    <property type="project" value="InterPro"/>
</dbReference>
<dbReference type="PANTHER" id="PTHR11618">
    <property type="entry name" value="TRANSCRIPTION INITIATION FACTOR IIB-RELATED"/>
    <property type="match status" value="1"/>
</dbReference>
<dbReference type="InterPro" id="IPR013137">
    <property type="entry name" value="Znf_TFIIB"/>
</dbReference>
<feature type="domain" description="TFIIB-type" evidence="6">
    <location>
        <begin position="19"/>
        <end position="50"/>
    </location>
</feature>
<dbReference type="Pfam" id="PF00382">
    <property type="entry name" value="TFIIB"/>
    <property type="match status" value="2"/>
</dbReference>
<evidence type="ECO:0000259" key="6">
    <source>
        <dbReference type="PROSITE" id="PS51134"/>
    </source>
</evidence>
<dbReference type="EMBL" id="AUZY01011421">
    <property type="protein sequence ID" value="EQD34671.1"/>
    <property type="molecule type" value="Genomic_DNA"/>
</dbReference>
<dbReference type="AlphaFoldDB" id="T0YGU0"/>
<protein>
    <submittedName>
        <fullName evidence="7">Transcription initiation factor IIB</fullName>
    </submittedName>
</protein>
<reference evidence="7" key="1">
    <citation type="submission" date="2013-08" db="EMBL/GenBank/DDBJ databases">
        <authorList>
            <person name="Mendez C."/>
            <person name="Richter M."/>
            <person name="Ferrer M."/>
            <person name="Sanchez J."/>
        </authorList>
    </citation>
    <scope>NUCLEOTIDE SEQUENCE</scope>
</reference>
<dbReference type="PROSITE" id="PS51134">
    <property type="entry name" value="ZF_TFIIB"/>
    <property type="match status" value="1"/>
</dbReference>
<proteinExistence type="inferred from homology"/>
<feature type="compositionally biased region" description="Basic and acidic residues" evidence="5">
    <location>
        <begin position="92"/>
        <end position="101"/>
    </location>
</feature>
<organism evidence="7">
    <name type="scientific">mine drainage metagenome</name>
    <dbReference type="NCBI Taxonomy" id="410659"/>
    <lineage>
        <taxon>unclassified sequences</taxon>
        <taxon>metagenomes</taxon>
        <taxon>ecological metagenomes</taxon>
    </lineage>
</organism>
<accession>T0YGU0</accession>
<dbReference type="SMART" id="SM00385">
    <property type="entry name" value="CYCLIN"/>
    <property type="match status" value="2"/>
</dbReference>
<evidence type="ECO:0000256" key="4">
    <source>
        <dbReference type="ARBA" id="ARBA00023163"/>
    </source>
</evidence>
<keyword evidence="3" id="KW-0805">Transcription regulation</keyword>
<dbReference type="GO" id="GO:0097550">
    <property type="term" value="C:transcription preinitiation complex"/>
    <property type="evidence" value="ECO:0007669"/>
    <property type="project" value="TreeGrafter"/>
</dbReference>
<evidence type="ECO:0000256" key="5">
    <source>
        <dbReference type="SAM" id="MobiDB-lite"/>
    </source>
</evidence>
<sequence length="321" mass="34413">MLAHAVTREGMGLPAPPGEPVRCTNCGSAQRVVDPTNSELHCADCGLVFDPGLVVDDLSPREPGQGTDGGRGVGPFVPLGAPRHHLGSTLGGRRDGRGRTLDSAHRNYYGHLKWLMDREVSRRSETTLERSAAREVLARMAANLSLPPVVATESERLFQEGSVRGAFRGRSLSSSCGAALYAACRQFGLPRTLGEVAKGLSLKRSDVGRAFKALARTLGTPPPSVNLQAYLQRYAEELALSPQVRTTVESMLREVHEHPEVSGLSPHGVVAALIFLASEQHGEPRPRTRVARVGSVTEVTLRSTSRLLTRLLAESPAKGSP</sequence>
<evidence type="ECO:0000256" key="3">
    <source>
        <dbReference type="ARBA" id="ARBA00023015"/>
    </source>
</evidence>
<dbReference type="InterPro" id="IPR013150">
    <property type="entry name" value="TFIIB_cyclin"/>
</dbReference>